<dbReference type="AlphaFoldDB" id="A0A0F9GBA6"/>
<accession>A0A0F9GBA6</accession>
<sequence>MNESKKATIFVAVIWAILLTLVVLLASCATVCYIRVGPQKLDRVHIILEGQEADPNIPVTVKAGVINL</sequence>
<comment type="caution">
    <text evidence="1">The sequence shown here is derived from an EMBL/GenBank/DDBJ whole genome shotgun (WGS) entry which is preliminary data.</text>
</comment>
<dbReference type="PROSITE" id="PS51257">
    <property type="entry name" value="PROKAR_LIPOPROTEIN"/>
    <property type="match status" value="1"/>
</dbReference>
<reference evidence="1" key="1">
    <citation type="journal article" date="2015" name="Nature">
        <title>Complex archaea that bridge the gap between prokaryotes and eukaryotes.</title>
        <authorList>
            <person name="Spang A."/>
            <person name="Saw J.H."/>
            <person name="Jorgensen S.L."/>
            <person name="Zaremba-Niedzwiedzka K."/>
            <person name="Martijn J."/>
            <person name="Lind A.E."/>
            <person name="van Eijk R."/>
            <person name="Schleper C."/>
            <person name="Guy L."/>
            <person name="Ettema T.J."/>
        </authorList>
    </citation>
    <scope>NUCLEOTIDE SEQUENCE</scope>
</reference>
<dbReference type="EMBL" id="LAZR01018509">
    <property type="protein sequence ID" value="KKL96144.1"/>
    <property type="molecule type" value="Genomic_DNA"/>
</dbReference>
<name>A0A0F9GBA6_9ZZZZ</name>
<gene>
    <name evidence="1" type="ORF">LCGC14_1847430</name>
</gene>
<protein>
    <submittedName>
        <fullName evidence="1">Uncharacterized protein</fullName>
    </submittedName>
</protein>
<proteinExistence type="predicted"/>
<organism evidence="1">
    <name type="scientific">marine sediment metagenome</name>
    <dbReference type="NCBI Taxonomy" id="412755"/>
    <lineage>
        <taxon>unclassified sequences</taxon>
        <taxon>metagenomes</taxon>
        <taxon>ecological metagenomes</taxon>
    </lineage>
</organism>
<evidence type="ECO:0000313" key="1">
    <source>
        <dbReference type="EMBL" id="KKL96144.1"/>
    </source>
</evidence>